<dbReference type="Pfam" id="PF12224">
    <property type="entry name" value="Amidoligase_2"/>
    <property type="match status" value="1"/>
</dbReference>
<organism evidence="1 2">
    <name type="scientific">Pontivivens ytuae</name>
    <dbReference type="NCBI Taxonomy" id="2789856"/>
    <lineage>
        <taxon>Bacteria</taxon>
        <taxon>Pseudomonadati</taxon>
        <taxon>Pseudomonadota</taxon>
        <taxon>Alphaproteobacteria</taxon>
        <taxon>Rhodobacterales</taxon>
        <taxon>Paracoccaceae</taxon>
        <taxon>Pontivivens</taxon>
    </lineage>
</organism>
<gene>
    <name evidence="1" type="ORF">I0K15_10940</name>
</gene>
<dbReference type="AlphaFoldDB" id="A0A7S9QBH8"/>
<reference evidence="1 2" key="1">
    <citation type="submission" date="2020-11" db="EMBL/GenBank/DDBJ databases">
        <title>Description of Pontivivens ytuae sp. nov. isolated from deep sea sediment of Mariana Trench.</title>
        <authorList>
            <person name="Wang Z."/>
            <person name="Sun Q.-L."/>
            <person name="Xu X.-D."/>
            <person name="Tang Y.-Z."/>
            <person name="Zhang J."/>
        </authorList>
    </citation>
    <scope>NUCLEOTIDE SEQUENCE [LARGE SCALE GENOMIC DNA]</scope>
    <source>
        <strain evidence="1 2">MT2928</strain>
    </source>
</reference>
<dbReference type="Proteomes" id="UP000594800">
    <property type="component" value="Chromosome"/>
</dbReference>
<keyword evidence="1" id="KW-0436">Ligase</keyword>
<protein>
    <submittedName>
        <fullName evidence="1">Amidoligase family protein</fullName>
    </submittedName>
</protein>
<name>A0A7S9QBH8_9RHOB</name>
<dbReference type="RefSeq" id="WP_196101556.1">
    <property type="nucleotide sequence ID" value="NZ_CP064942.1"/>
</dbReference>
<dbReference type="InterPro" id="IPR022025">
    <property type="entry name" value="Amidoligase_2"/>
</dbReference>
<accession>A0A7S9QBH8</accession>
<keyword evidence="2" id="KW-1185">Reference proteome</keyword>
<dbReference type="GO" id="GO:0016874">
    <property type="term" value="F:ligase activity"/>
    <property type="evidence" value="ECO:0007669"/>
    <property type="project" value="UniProtKB-KW"/>
</dbReference>
<dbReference type="KEGG" id="poz:I0K15_10940"/>
<evidence type="ECO:0000313" key="2">
    <source>
        <dbReference type="Proteomes" id="UP000594800"/>
    </source>
</evidence>
<evidence type="ECO:0000313" key="1">
    <source>
        <dbReference type="EMBL" id="QPH52342.1"/>
    </source>
</evidence>
<dbReference type="EMBL" id="CP064942">
    <property type="protein sequence ID" value="QPH52342.1"/>
    <property type="molecule type" value="Genomic_DNA"/>
</dbReference>
<proteinExistence type="predicted"/>
<sequence>MPYASLPVARTADGSIRGVGLEFEFIGPDVGRTVSALREALGGEAEGGPHSQYLRDSSIGDIKVLLDMGFVQREGPDPDLQRVVGEIGGVLVPVEIVLPPLPHDELDQIDPALEALRAAGAQGTSGAALYAFGMHINTEVVSLEIADIYPVLRAFALIEDGIRDSHPIDLGRWMLPFVDPYPRGFIDAMARGEGRNNPDDLIDVYTQHNATRNRGLDMLPILRAIDAERVQARLPAGEKGGTRPTFHYRLPDCRIDEPGWSPAVEWNVWTTVERIASDAALIDALAQGWLAHRARWTTLRTDWPPRIDAILREGGYAELKEMMAA</sequence>